<evidence type="ECO:0000313" key="2">
    <source>
        <dbReference type="EMBL" id="CAL5222663.1"/>
    </source>
</evidence>
<name>A0ABP1FRW3_9CHLO</name>
<dbReference type="Proteomes" id="UP001497392">
    <property type="component" value="Unassembled WGS sequence"/>
</dbReference>
<dbReference type="InterPro" id="IPR032109">
    <property type="entry name" value="Big_3_5"/>
</dbReference>
<sequence>MKAHARDRHASRAYVAVKVLALIVALAIPSTQGRGLRASPYIPTQTLVTTTQPIIDLFSFLQPVTFTATVISESDAQLLGPSDGVVQFSLSGSNAFSYVHKTVLGSAKVSRTAVSGLASLTMHKDSAGLTLLPGTYNVTAEYSGSQGGLYQPSAGSVGFRIGIDALPVQWGIAKAT</sequence>
<protein>
    <submittedName>
        <fullName evidence="2">G5060 protein</fullName>
    </submittedName>
</protein>
<organism evidence="2 3">
    <name type="scientific">Coccomyxa viridis</name>
    <dbReference type="NCBI Taxonomy" id="1274662"/>
    <lineage>
        <taxon>Eukaryota</taxon>
        <taxon>Viridiplantae</taxon>
        <taxon>Chlorophyta</taxon>
        <taxon>core chlorophytes</taxon>
        <taxon>Trebouxiophyceae</taxon>
        <taxon>Trebouxiophyceae incertae sedis</taxon>
        <taxon>Coccomyxaceae</taxon>
        <taxon>Coccomyxa</taxon>
    </lineage>
</organism>
<feature type="domain" description="Bacterial Ig-like" evidence="1">
    <location>
        <begin position="61"/>
        <end position="154"/>
    </location>
</feature>
<keyword evidence="3" id="KW-1185">Reference proteome</keyword>
<accession>A0ABP1FRW3</accession>
<reference evidence="2 3" key="1">
    <citation type="submission" date="2024-06" db="EMBL/GenBank/DDBJ databases">
        <authorList>
            <person name="Kraege A."/>
            <person name="Thomma B."/>
        </authorList>
    </citation>
    <scope>NUCLEOTIDE SEQUENCE [LARGE SCALE GENOMIC DNA]</scope>
</reference>
<gene>
    <name evidence="2" type="primary">g5060</name>
    <name evidence="2" type="ORF">VP750_LOCUS4322</name>
</gene>
<dbReference type="Gene3D" id="2.60.40.10">
    <property type="entry name" value="Immunoglobulins"/>
    <property type="match status" value="1"/>
</dbReference>
<evidence type="ECO:0000259" key="1">
    <source>
        <dbReference type="Pfam" id="PF16640"/>
    </source>
</evidence>
<proteinExistence type="predicted"/>
<dbReference type="Pfam" id="PF16640">
    <property type="entry name" value="Big_3_5"/>
    <property type="match status" value="1"/>
</dbReference>
<comment type="caution">
    <text evidence="2">The sequence shown here is derived from an EMBL/GenBank/DDBJ whole genome shotgun (WGS) entry which is preliminary data.</text>
</comment>
<evidence type="ECO:0000313" key="3">
    <source>
        <dbReference type="Proteomes" id="UP001497392"/>
    </source>
</evidence>
<dbReference type="InterPro" id="IPR013783">
    <property type="entry name" value="Ig-like_fold"/>
</dbReference>
<dbReference type="EMBL" id="CAXHTA020000007">
    <property type="protein sequence ID" value="CAL5222663.1"/>
    <property type="molecule type" value="Genomic_DNA"/>
</dbReference>